<name>A0A090WYY0_9FLAO</name>
<keyword evidence="1" id="KW-1133">Transmembrane helix</keyword>
<reference evidence="7" key="1">
    <citation type="journal article" date="2014" name="Genome Announc.">
        <title>Draft Genome Sequence of Marine Flavobacterium Jejuia pallidilutea Strain 11shimoA1 and Pigmentation Mutants.</title>
        <authorList>
            <person name="Takatani N."/>
            <person name="Nakanishi M."/>
            <person name="Meirelles P."/>
            <person name="Mino S."/>
            <person name="Suda W."/>
            <person name="Oshima K."/>
            <person name="Hattori M."/>
            <person name="Ohkuma M."/>
            <person name="Hosokawa M."/>
            <person name="Miyashita K."/>
            <person name="Thompson F.L."/>
            <person name="Niwa A."/>
            <person name="Sawabe T."/>
            <person name="Sawabe T."/>
        </authorList>
    </citation>
    <scope>NUCLEOTIDE SEQUENCE [LARGE SCALE GENOMIC DNA]</scope>
    <source>
        <strain evidence="7">JCM 19538</strain>
    </source>
</reference>
<dbReference type="STRING" id="504487.JCM19538_672"/>
<dbReference type="EMBL" id="BBNY01000070">
    <property type="protein sequence ID" value="GAL90205.1"/>
    <property type="molecule type" value="Genomic_DNA"/>
</dbReference>
<evidence type="ECO:0000313" key="6">
    <source>
        <dbReference type="Proteomes" id="UP000029646"/>
    </source>
</evidence>
<feature type="transmembrane region" description="Helical" evidence="1">
    <location>
        <begin position="37"/>
        <end position="55"/>
    </location>
</feature>
<dbReference type="Proteomes" id="UP000029641">
    <property type="component" value="Unassembled WGS sequence"/>
</dbReference>
<dbReference type="eggNOG" id="ENOG5031FYV">
    <property type="taxonomic scope" value="Bacteria"/>
</dbReference>
<accession>A0A090WYY0</accession>
<dbReference type="Proteomes" id="UP000030184">
    <property type="component" value="Unassembled WGS sequence"/>
</dbReference>
<sequence length="213" mass="24806">MDGLDLLKKDWKKSESKYPKLSYNEIYKMILKKSSSIVKWIFIISLLEFAFWFGIAFLLKGTSFSGKMQALDLDAVLIPISIISYLVIFYFFYLFYKNYKNISSTDNAKVLMENILKTRRTVKYYVIFNLASIFFGTALGIYYAINHDSEFIEKLQQASVNGNETTLYAIIIASVIVMLIIAVSILALFYWLIYGLLLRRLNHNYKELKHLEA</sequence>
<gene>
    <name evidence="5" type="ORF">CLV33_104115</name>
    <name evidence="2" type="ORF">JCM19301_63</name>
    <name evidence="3" type="ORF">JCM19302_2284</name>
    <name evidence="4" type="ORF">JCM19538_672</name>
</gene>
<keyword evidence="1" id="KW-0472">Membrane</keyword>
<dbReference type="AlphaFoldDB" id="A0A090WYY0"/>
<evidence type="ECO:0000313" key="7">
    <source>
        <dbReference type="Proteomes" id="UP000030184"/>
    </source>
</evidence>
<feature type="transmembrane region" description="Helical" evidence="1">
    <location>
        <begin position="165"/>
        <end position="193"/>
    </location>
</feature>
<dbReference type="OrthoDB" id="709028at2"/>
<dbReference type="Proteomes" id="UP000029646">
    <property type="component" value="Unassembled WGS sequence"/>
</dbReference>
<reference evidence="5 8" key="2">
    <citation type="submission" date="2018-02" db="EMBL/GenBank/DDBJ databases">
        <title>Genomic Encyclopedia of Archaeal and Bacterial Type Strains, Phase II (KMG-II): from individual species to whole genera.</title>
        <authorList>
            <person name="Goeker M."/>
        </authorList>
    </citation>
    <scope>NUCLEOTIDE SEQUENCE [LARGE SCALE GENOMIC DNA]</scope>
    <source>
        <strain evidence="5 8">DSM 21165</strain>
    </source>
</reference>
<evidence type="ECO:0000313" key="5">
    <source>
        <dbReference type="EMBL" id="PQV48909.1"/>
    </source>
</evidence>
<proteinExistence type="predicted"/>
<dbReference type="EMBL" id="BBNR01000022">
    <property type="protein sequence ID" value="GAL68621.1"/>
    <property type="molecule type" value="Genomic_DNA"/>
</dbReference>
<feature type="transmembrane region" description="Helical" evidence="1">
    <location>
        <begin position="75"/>
        <end position="96"/>
    </location>
</feature>
<keyword evidence="7" id="KW-1185">Reference proteome</keyword>
<keyword evidence="1" id="KW-0812">Transmembrane</keyword>
<evidence type="ECO:0000313" key="2">
    <source>
        <dbReference type="EMBL" id="GAL68621.1"/>
    </source>
</evidence>
<feature type="transmembrane region" description="Helical" evidence="1">
    <location>
        <begin position="124"/>
        <end position="145"/>
    </location>
</feature>
<evidence type="ECO:0000313" key="4">
    <source>
        <dbReference type="EMBL" id="GAL90205.1"/>
    </source>
</evidence>
<evidence type="ECO:0000313" key="3">
    <source>
        <dbReference type="EMBL" id="GAL72562.1"/>
    </source>
</evidence>
<dbReference type="EMBL" id="PVEO01000004">
    <property type="protein sequence ID" value="PQV48909.1"/>
    <property type="molecule type" value="Genomic_DNA"/>
</dbReference>
<comment type="caution">
    <text evidence="3">The sequence shown here is derived from an EMBL/GenBank/DDBJ whole genome shotgun (WGS) entry which is preliminary data.</text>
</comment>
<dbReference type="RefSeq" id="WP_042245980.1">
    <property type="nucleotide sequence ID" value="NZ_BBNR01000022.1"/>
</dbReference>
<evidence type="ECO:0000313" key="8">
    <source>
        <dbReference type="Proteomes" id="UP000251545"/>
    </source>
</evidence>
<organism evidence="3 6">
    <name type="scientific">Jejuia pallidilutea</name>
    <dbReference type="NCBI Taxonomy" id="504487"/>
    <lineage>
        <taxon>Bacteria</taxon>
        <taxon>Pseudomonadati</taxon>
        <taxon>Bacteroidota</taxon>
        <taxon>Flavobacteriia</taxon>
        <taxon>Flavobacteriales</taxon>
        <taxon>Flavobacteriaceae</taxon>
        <taxon>Jejuia</taxon>
    </lineage>
</organism>
<dbReference type="Proteomes" id="UP000251545">
    <property type="component" value="Unassembled WGS sequence"/>
</dbReference>
<dbReference type="EMBL" id="BBNS01000026">
    <property type="protein sequence ID" value="GAL72562.1"/>
    <property type="molecule type" value="Genomic_DNA"/>
</dbReference>
<evidence type="ECO:0000256" key="1">
    <source>
        <dbReference type="SAM" id="Phobius"/>
    </source>
</evidence>
<protein>
    <submittedName>
        <fullName evidence="3">Uncharacterized protein</fullName>
    </submittedName>
</protein>